<comment type="caution">
    <text evidence="6">The sequence shown here is derived from an EMBL/GenBank/DDBJ whole genome shotgun (WGS) entry which is preliminary data.</text>
</comment>
<organism evidence="6 7">
    <name type="scientific">Chitinophaga tropicalis</name>
    <dbReference type="NCBI Taxonomy" id="2683588"/>
    <lineage>
        <taxon>Bacteria</taxon>
        <taxon>Pseudomonadati</taxon>
        <taxon>Bacteroidota</taxon>
        <taxon>Chitinophagia</taxon>
        <taxon>Chitinophagales</taxon>
        <taxon>Chitinophagaceae</taxon>
        <taxon>Chitinophaga</taxon>
    </lineage>
</organism>
<evidence type="ECO:0000259" key="5">
    <source>
        <dbReference type="Pfam" id="PF10502"/>
    </source>
</evidence>
<keyword evidence="4 6" id="KW-0378">Hydrolase</keyword>
<dbReference type="PANTHER" id="PTHR43390">
    <property type="entry name" value="SIGNAL PEPTIDASE I"/>
    <property type="match status" value="1"/>
</dbReference>
<dbReference type="EMBL" id="WRXN01000008">
    <property type="protein sequence ID" value="MVT10293.1"/>
    <property type="molecule type" value="Genomic_DNA"/>
</dbReference>
<dbReference type="GO" id="GO:0009003">
    <property type="term" value="F:signal peptidase activity"/>
    <property type="evidence" value="ECO:0007669"/>
    <property type="project" value="UniProtKB-EC"/>
</dbReference>
<feature type="domain" description="Peptidase S26" evidence="5">
    <location>
        <begin position="246"/>
        <end position="287"/>
    </location>
</feature>
<evidence type="ECO:0000256" key="3">
    <source>
        <dbReference type="PIRSR" id="PIRSR600223-1"/>
    </source>
</evidence>
<dbReference type="GO" id="GO:0006465">
    <property type="term" value="P:signal peptide processing"/>
    <property type="evidence" value="ECO:0007669"/>
    <property type="project" value="InterPro"/>
</dbReference>
<evidence type="ECO:0000256" key="2">
    <source>
        <dbReference type="ARBA" id="ARBA00019232"/>
    </source>
</evidence>
<dbReference type="SUPFAM" id="SSF51306">
    <property type="entry name" value="LexA/Signal peptidase"/>
    <property type="match status" value="2"/>
</dbReference>
<dbReference type="EC" id="3.4.21.89" evidence="4"/>
<dbReference type="Pfam" id="PF10502">
    <property type="entry name" value="Peptidase_S26"/>
    <property type="match status" value="2"/>
</dbReference>
<dbReference type="RefSeq" id="WP_157307740.1">
    <property type="nucleotide sequence ID" value="NZ_WRXN01000008.1"/>
</dbReference>
<evidence type="ECO:0000313" key="6">
    <source>
        <dbReference type="EMBL" id="MVT10293.1"/>
    </source>
</evidence>
<keyword evidence="4" id="KW-0645">Protease</keyword>
<keyword evidence="7" id="KW-1185">Reference proteome</keyword>
<evidence type="ECO:0000256" key="4">
    <source>
        <dbReference type="RuleBase" id="RU362042"/>
    </source>
</evidence>
<dbReference type="CDD" id="cd06530">
    <property type="entry name" value="S26_SPase_I"/>
    <property type="match status" value="2"/>
</dbReference>
<comment type="catalytic activity">
    <reaction evidence="4">
        <text>Cleavage of hydrophobic, N-terminal signal or leader sequences from secreted and periplasmic proteins.</text>
        <dbReference type="EC" id="3.4.21.89"/>
    </reaction>
</comment>
<sequence>MKKLIKIFLIAVLVILLTRSSFIDIYRIPSDSMRNLLYRGDLILANKTTYGGILSGILATLGIRSVPKRNEVYVFTINPEYYGLFVKRCIAVPGDVIQIAGGIVSINGQQVAETNTVRHQYKVWYNNYSMTKENFEKGKIDLEENGGIKFSKYLFIGLDLSQLPLVKKMKGIDSLTRYISTNDSVKLSLDRLGMSTEMPRLAALKIPYKGMKIILDKQGYTQYAYIIRHYENAAFVVKDSSLYISGRKTGHYTFKKNYYFMMGDNRVNAIDSRDYGPVPEDNFVGKYLYKL</sequence>
<proteinExistence type="inferred from homology"/>
<evidence type="ECO:0000313" key="7">
    <source>
        <dbReference type="Proteomes" id="UP000461730"/>
    </source>
</evidence>
<dbReference type="PRINTS" id="PR00727">
    <property type="entry name" value="LEADERPTASE"/>
</dbReference>
<gene>
    <name evidence="6" type="primary">lepB</name>
    <name evidence="6" type="ORF">GO493_18620</name>
</gene>
<dbReference type="AlphaFoldDB" id="A0A7K1U7F6"/>
<feature type="active site" evidence="3">
    <location>
        <position position="32"/>
    </location>
</feature>
<dbReference type="GO" id="GO:0004252">
    <property type="term" value="F:serine-type endopeptidase activity"/>
    <property type="evidence" value="ECO:0007669"/>
    <property type="project" value="InterPro"/>
</dbReference>
<dbReference type="PANTHER" id="PTHR43390:SF1">
    <property type="entry name" value="CHLOROPLAST PROCESSING PEPTIDASE"/>
    <property type="match status" value="1"/>
</dbReference>
<dbReference type="InterPro" id="IPR036286">
    <property type="entry name" value="LexA/Signal_pep-like_sf"/>
</dbReference>
<comment type="similarity">
    <text evidence="1 4">Belongs to the peptidase S26 family.</text>
</comment>
<protein>
    <recommendedName>
        <fullName evidence="2 4">Signal peptidase I</fullName>
        <ecNumber evidence="4">3.4.21.89</ecNumber>
    </recommendedName>
</protein>
<feature type="active site" evidence="3">
    <location>
        <position position="87"/>
    </location>
</feature>
<dbReference type="Proteomes" id="UP000461730">
    <property type="component" value="Unassembled WGS sequence"/>
</dbReference>
<dbReference type="Gene3D" id="2.10.109.10">
    <property type="entry name" value="Umud Fragment, subunit A"/>
    <property type="match status" value="2"/>
</dbReference>
<feature type="domain" description="Peptidase S26" evidence="5">
    <location>
        <begin position="2"/>
        <end position="126"/>
    </location>
</feature>
<accession>A0A7K1U7F6</accession>
<reference evidence="6 7" key="1">
    <citation type="submission" date="2019-12" db="EMBL/GenBank/DDBJ databases">
        <title>Chitinophaga sp. strain ysch24 (GDMCC 1.1355), whole genome shotgun sequence.</title>
        <authorList>
            <person name="Zhang X."/>
        </authorList>
    </citation>
    <scope>NUCLEOTIDE SEQUENCE [LARGE SCALE GENOMIC DNA]</scope>
    <source>
        <strain evidence="7">ysch24</strain>
    </source>
</reference>
<dbReference type="GO" id="GO:0016020">
    <property type="term" value="C:membrane"/>
    <property type="evidence" value="ECO:0007669"/>
    <property type="project" value="UniProtKB-SubCell"/>
</dbReference>
<dbReference type="NCBIfam" id="TIGR02227">
    <property type="entry name" value="sigpep_I_bact"/>
    <property type="match status" value="1"/>
</dbReference>
<name>A0A7K1U7F6_9BACT</name>
<dbReference type="InterPro" id="IPR019533">
    <property type="entry name" value="Peptidase_S26"/>
</dbReference>
<dbReference type="InterPro" id="IPR000223">
    <property type="entry name" value="Pept_S26A_signal_pept_1"/>
</dbReference>
<evidence type="ECO:0000256" key="1">
    <source>
        <dbReference type="ARBA" id="ARBA00009370"/>
    </source>
</evidence>
<comment type="subcellular location">
    <subcellularLocation>
        <location evidence="4">Membrane</location>
        <topology evidence="4">Single-pass type II membrane protein</topology>
    </subcellularLocation>
</comment>